<dbReference type="PANTHER" id="PTHR37214">
    <property type="entry name" value="CYTOMEGALOVIRUS UL139 PROTEIN"/>
    <property type="match status" value="1"/>
</dbReference>
<organism evidence="1 2">
    <name type="scientific">Capsicum annuum</name>
    <name type="common">Capsicum pepper</name>
    <dbReference type="NCBI Taxonomy" id="4072"/>
    <lineage>
        <taxon>Eukaryota</taxon>
        <taxon>Viridiplantae</taxon>
        <taxon>Streptophyta</taxon>
        <taxon>Embryophyta</taxon>
        <taxon>Tracheophyta</taxon>
        <taxon>Spermatophyta</taxon>
        <taxon>Magnoliopsida</taxon>
        <taxon>eudicotyledons</taxon>
        <taxon>Gunneridae</taxon>
        <taxon>Pentapetalae</taxon>
        <taxon>asterids</taxon>
        <taxon>lamiids</taxon>
        <taxon>Solanales</taxon>
        <taxon>Solanaceae</taxon>
        <taxon>Solanoideae</taxon>
        <taxon>Capsiceae</taxon>
        <taxon>Capsicum</taxon>
    </lineage>
</organism>
<dbReference type="PANTHER" id="PTHR37214:SF2">
    <property type="entry name" value="CYTOMEGALOVIRUS UL139 PROTEIN"/>
    <property type="match status" value="1"/>
</dbReference>
<dbReference type="InterPro" id="IPR021042">
    <property type="entry name" value="Herpes_UL139_cytomegalovirus"/>
</dbReference>
<dbReference type="Proteomes" id="UP000222542">
    <property type="component" value="Unassembled WGS sequence"/>
</dbReference>
<dbReference type="Pfam" id="PF12507">
    <property type="entry name" value="HCMV_UL139"/>
    <property type="match status" value="1"/>
</dbReference>
<dbReference type="OrthoDB" id="1903594at2759"/>
<gene>
    <name evidence="1" type="ORF">T459_17925</name>
</gene>
<dbReference type="Gramene" id="PHT79873">
    <property type="protein sequence ID" value="PHT79873"/>
    <property type="gene ID" value="T459_17925"/>
</dbReference>
<comment type="caution">
    <text evidence="1">The sequence shown here is derived from an EMBL/GenBank/DDBJ whole genome shotgun (WGS) entry which is preliminary data.</text>
</comment>
<sequence>MALPSAFRERVEQMEQTRNERLSLLRSEEELQHSKSQHLASRFSNITSIEQRCLKLDRKIASQYFTISFLKSKSLQLHAQYLHDFQKYRDLKDEVEELEEIEKEKLRYYSLECGEMEKFKEKVGDFMVECQLQLEELRKTISSSGQVQGKLNHSNNTEIATVDMRKKELADIKENLEKSLALNYQVQEQLTKQLVSILMEQSQEKK</sequence>
<dbReference type="SMR" id="A0A1U8HAJ6"/>
<accession>A0A1U8H434</accession>
<keyword evidence="2" id="KW-1185">Reference proteome</keyword>
<dbReference type="OMA" id="MEDTRNH"/>
<evidence type="ECO:0000313" key="2">
    <source>
        <dbReference type="Proteomes" id="UP000222542"/>
    </source>
</evidence>
<protein>
    <submittedName>
        <fullName evidence="1">Uncharacterized protein</fullName>
    </submittedName>
</protein>
<name>A0A1U8HAJ6_CAPAN</name>
<accession>A0A1U8HAJ6</accession>
<dbReference type="EMBL" id="AYRZ02000006">
    <property type="protein sequence ID" value="PHT79873.1"/>
    <property type="molecule type" value="Genomic_DNA"/>
</dbReference>
<reference evidence="1 2" key="2">
    <citation type="journal article" date="2017" name="Genome Biol.">
        <title>New reference genome sequences of hot pepper reveal the massive evolution of plant disease-resistance genes by retroduplication.</title>
        <authorList>
            <person name="Kim S."/>
            <person name="Park J."/>
            <person name="Yeom S.I."/>
            <person name="Kim Y.M."/>
            <person name="Seo E."/>
            <person name="Kim K.T."/>
            <person name="Kim M.S."/>
            <person name="Lee J.M."/>
            <person name="Cheong K."/>
            <person name="Shin H.S."/>
            <person name="Kim S.B."/>
            <person name="Han K."/>
            <person name="Lee J."/>
            <person name="Park M."/>
            <person name="Lee H.A."/>
            <person name="Lee H.Y."/>
            <person name="Lee Y."/>
            <person name="Oh S."/>
            <person name="Lee J.H."/>
            <person name="Choi E."/>
            <person name="Choi E."/>
            <person name="Lee S.E."/>
            <person name="Jeon J."/>
            <person name="Kim H."/>
            <person name="Choi G."/>
            <person name="Song H."/>
            <person name="Lee J."/>
            <person name="Lee S.C."/>
            <person name="Kwon J.K."/>
            <person name="Lee H.Y."/>
            <person name="Koo N."/>
            <person name="Hong Y."/>
            <person name="Kim R.W."/>
            <person name="Kang W.H."/>
            <person name="Huh J.H."/>
            <person name="Kang B.C."/>
            <person name="Yang T.J."/>
            <person name="Lee Y.H."/>
            <person name="Bennetzen J.L."/>
            <person name="Choi D."/>
        </authorList>
    </citation>
    <scope>NUCLEOTIDE SEQUENCE [LARGE SCALE GENOMIC DNA]</scope>
    <source>
        <strain evidence="2">cv. CM334</strain>
    </source>
</reference>
<evidence type="ECO:0000313" key="1">
    <source>
        <dbReference type="EMBL" id="PHT79873.1"/>
    </source>
</evidence>
<dbReference type="KEGG" id="cann:107875804"/>
<reference evidence="1 2" key="1">
    <citation type="journal article" date="2014" name="Nat. Genet.">
        <title>Genome sequence of the hot pepper provides insights into the evolution of pungency in Capsicum species.</title>
        <authorList>
            <person name="Kim S."/>
            <person name="Park M."/>
            <person name="Yeom S.I."/>
            <person name="Kim Y.M."/>
            <person name="Lee J.M."/>
            <person name="Lee H.A."/>
            <person name="Seo E."/>
            <person name="Choi J."/>
            <person name="Cheong K."/>
            <person name="Kim K.T."/>
            <person name="Jung K."/>
            <person name="Lee G.W."/>
            <person name="Oh S.K."/>
            <person name="Bae C."/>
            <person name="Kim S.B."/>
            <person name="Lee H.Y."/>
            <person name="Kim S.Y."/>
            <person name="Kim M.S."/>
            <person name="Kang B.C."/>
            <person name="Jo Y.D."/>
            <person name="Yang H.B."/>
            <person name="Jeong H.J."/>
            <person name="Kang W.H."/>
            <person name="Kwon J.K."/>
            <person name="Shin C."/>
            <person name="Lim J.Y."/>
            <person name="Park J.H."/>
            <person name="Huh J.H."/>
            <person name="Kim J.S."/>
            <person name="Kim B.D."/>
            <person name="Cohen O."/>
            <person name="Paran I."/>
            <person name="Suh M.C."/>
            <person name="Lee S.B."/>
            <person name="Kim Y.K."/>
            <person name="Shin Y."/>
            <person name="Noh S.J."/>
            <person name="Park J."/>
            <person name="Seo Y.S."/>
            <person name="Kwon S.Y."/>
            <person name="Kim H.A."/>
            <person name="Park J.M."/>
            <person name="Kim H.J."/>
            <person name="Choi S.B."/>
            <person name="Bosland P.W."/>
            <person name="Reeves G."/>
            <person name="Jo S.H."/>
            <person name="Lee B.W."/>
            <person name="Cho H.T."/>
            <person name="Choi H.S."/>
            <person name="Lee M.S."/>
            <person name="Yu Y."/>
            <person name="Do Choi Y."/>
            <person name="Park B.S."/>
            <person name="van Deynze A."/>
            <person name="Ashrafi H."/>
            <person name="Hill T."/>
            <person name="Kim W.T."/>
            <person name="Pai H.S."/>
            <person name="Ahn H.K."/>
            <person name="Yeam I."/>
            <person name="Giovannoni J.J."/>
            <person name="Rose J.K."/>
            <person name="Sorensen I."/>
            <person name="Lee S.J."/>
            <person name="Kim R.W."/>
            <person name="Choi I.Y."/>
            <person name="Choi B.S."/>
            <person name="Lim J.S."/>
            <person name="Lee Y.H."/>
            <person name="Choi D."/>
        </authorList>
    </citation>
    <scope>NUCLEOTIDE SEQUENCE [LARGE SCALE GENOMIC DNA]</scope>
    <source>
        <strain evidence="2">cv. CM334</strain>
    </source>
</reference>
<proteinExistence type="predicted"/>
<dbReference type="AlphaFoldDB" id="A0A1U8HAJ6"/>